<evidence type="ECO:0000313" key="1">
    <source>
        <dbReference type="EMBL" id="EJL05452.1"/>
    </source>
</evidence>
<dbReference type="AlphaFoldDB" id="J2MWA5"/>
<organism evidence="1">
    <name type="scientific">Pseudomonas fluorescens (strain Q2-87)</name>
    <dbReference type="NCBI Taxonomy" id="1038922"/>
    <lineage>
        <taxon>Bacteria</taxon>
        <taxon>Pseudomonadati</taxon>
        <taxon>Pseudomonadota</taxon>
        <taxon>Gammaproteobacteria</taxon>
        <taxon>Pseudomonadales</taxon>
        <taxon>Pseudomonadaceae</taxon>
        <taxon>Pseudomonas</taxon>
    </lineage>
</organism>
<proteinExistence type="predicted"/>
<sequence>MGEIVASTPISRVRAKKPPRKIAIFAISTPGTKNCSTRVVCQANRVFILGWRWRSLQMHLAQENTDQTNTSCPTQRIYQRIFSCANAAWPSTGTPLNLARHPTPQTRCASNQ</sequence>
<accession>J2MWA5</accession>
<reference evidence="1" key="1">
    <citation type="journal article" date="2012" name="PLoS Genet.">
        <title>Comparative Genomics of Plant-Associated Pseudomonas spp.: Insights into Diversity and Inheritance of Traits Involved in Multitrophic Interactions.</title>
        <authorList>
            <person name="Loper J.E."/>
            <person name="Hassan K.A."/>
            <person name="Mavrodi D.V."/>
            <person name="Davis E.W.II."/>
            <person name="Lim C.K."/>
            <person name="Shaffer B.T."/>
            <person name="Elbourne L.D."/>
            <person name="Stockwell V.O."/>
            <person name="Hartney S.L."/>
            <person name="Breakwell K."/>
            <person name="Henkels M.D."/>
            <person name="Tetu S.G."/>
            <person name="Rangel L.I."/>
            <person name="Kidarsa T.A."/>
            <person name="Wilson N.L."/>
            <person name="van de Mortel J.E."/>
            <person name="Song C."/>
            <person name="Blumhagen R."/>
            <person name="Radune D."/>
            <person name="Hostetler J.B."/>
            <person name="Brinkac L.M."/>
            <person name="Durkin A.S."/>
            <person name="Kluepfel D.A."/>
            <person name="Wechter W.P."/>
            <person name="Anderson A.J."/>
            <person name="Kim Y.C."/>
            <person name="Pierson L.S.III."/>
            <person name="Pierson E.A."/>
            <person name="Lindow S.E."/>
            <person name="Kobayashi D.Y."/>
            <person name="Raaijmakers J.M."/>
            <person name="Weller D.M."/>
            <person name="Thomashow L.S."/>
            <person name="Allen A.E."/>
            <person name="Paulsen I.T."/>
        </authorList>
    </citation>
    <scope>NUCLEOTIDE SEQUENCE [LARGE SCALE GENOMIC DNA]</scope>
    <source>
        <strain evidence="1">Q2-87</strain>
    </source>
</reference>
<gene>
    <name evidence="1" type="ORF">PflQ2_2026</name>
</gene>
<comment type="caution">
    <text evidence="1">The sequence shown here is derived from an EMBL/GenBank/DDBJ whole genome shotgun (WGS) entry which is preliminary data.</text>
</comment>
<name>J2MWA5_PSEFQ</name>
<dbReference type="Proteomes" id="UP000007289">
    <property type="component" value="Chromosome"/>
</dbReference>
<dbReference type="PATRIC" id="fig|1038922.3.peg.3512"/>
<dbReference type="HOGENOM" id="CLU_2143683_0_0_6"/>
<dbReference type="EMBL" id="AGBM01000001">
    <property type="protein sequence ID" value="EJL05452.1"/>
    <property type="molecule type" value="Genomic_DNA"/>
</dbReference>
<protein>
    <submittedName>
        <fullName evidence="1">Uncharacterized protein</fullName>
    </submittedName>
</protein>